<dbReference type="InterPro" id="IPR005103">
    <property type="entry name" value="AA9_LPMO"/>
</dbReference>
<gene>
    <name evidence="18" type="ORF">TWF718_005256</name>
</gene>
<evidence type="ECO:0000256" key="8">
    <source>
        <dbReference type="ARBA" id="ARBA00023008"/>
    </source>
</evidence>
<evidence type="ECO:0000256" key="4">
    <source>
        <dbReference type="ARBA" id="ARBA00022723"/>
    </source>
</evidence>
<keyword evidence="19" id="KW-1185">Reference proteome</keyword>
<feature type="signal peptide" evidence="16">
    <location>
        <begin position="1"/>
        <end position="20"/>
    </location>
</feature>
<comment type="catalytic activity">
    <reaction evidence="14">
        <text>[(1-&gt;4)-beta-D-glucosyl]n+m + reduced acceptor + O2 = 4-dehydro-beta-D-glucosyl-[(1-&gt;4)-beta-D-glucosyl]n-1 + [(1-&gt;4)-beta-D-glucosyl]m + acceptor + H2O.</text>
        <dbReference type="EC" id="1.14.99.56"/>
    </reaction>
</comment>
<keyword evidence="7" id="KW-0560">Oxidoreductase</keyword>
<evidence type="ECO:0000256" key="7">
    <source>
        <dbReference type="ARBA" id="ARBA00023002"/>
    </source>
</evidence>
<evidence type="ECO:0000256" key="3">
    <source>
        <dbReference type="ARBA" id="ARBA00022525"/>
    </source>
</evidence>
<dbReference type="GO" id="GO:0004497">
    <property type="term" value="F:monooxygenase activity"/>
    <property type="evidence" value="ECO:0007669"/>
    <property type="project" value="UniProtKB-KW"/>
</dbReference>
<comment type="caution">
    <text evidence="18">The sequence shown here is derived from an EMBL/GenBank/DDBJ whole genome shotgun (WGS) entry which is preliminary data.</text>
</comment>
<evidence type="ECO:0000256" key="12">
    <source>
        <dbReference type="ARBA" id="ARBA00023326"/>
    </source>
</evidence>
<dbReference type="Gene3D" id="2.70.50.70">
    <property type="match status" value="1"/>
</dbReference>
<dbReference type="GO" id="GO:0046872">
    <property type="term" value="F:metal ion binding"/>
    <property type="evidence" value="ECO:0007669"/>
    <property type="project" value="UniProtKB-KW"/>
</dbReference>
<dbReference type="EC" id="1.14.99.56" evidence="15"/>
<keyword evidence="5 16" id="KW-0732">Signal</keyword>
<keyword evidence="11" id="KW-0119">Carbohydrate metabolism</keyword>
<sequence length="289" mass="32738">MLSFFTLAVAFATLLSTSLAHYTFPNLIYKGVQYPDYTYIRRTWNYQNYFPLFDVTSPILQCFTNGTVPNPGTLTVSAGDTVGFTVGGRIVHEGPLLFYMAQAGFRQTASSMTGTGEIWFKINETRPVVTNVPTKLELYKWPHYNASEVHIQIPPCLPTGDYLLRVEHIALHIAFEEGQHEFFGACAQLRVTNGGNGVPNQLYPRNMKFQDRRYGLVEGLEKHARAHGHHIPFRVEAHRRSHIPPAERPRRETLLDFLLESCVVLSVSLLNRELGWFTILERGVGEGDL</sequence>
<evidence type="ECO:0000313" key="18">
    <source>
        <dbReference type="EMBL" id="KAK6347415.1"/>
    </source>
</evidence>
<dbReference type="EMBL" id="JAVHNR010000003">
    <property type="protein sequence ID" value="KAK6347415.1"/>
    <property type="molecule type" value="Genomic_DNA"/>
</dbReference>
<evidence type="ECO:0000256" key="2">
    <source>
        <dbReference type="ARBA" id="ARBA00004613"/>
    </source>
</evidence>
<evidence type="ECO:0000256" key="5">
    <source>
        <dbReference type="ARBA" id="ARBA00022729"/>
    </source>
</evidence>
<reference evidence="18 19" key="1">
    <citation type="submission" date="2019-10" db="EMBL/GenBank/DDBJ databases">
        <authorList>
            <person name="Palmer J.M."/>
        </authorList>
    </citation>
    <scope>NUCLEOTIDE SEQUENCE [LARGE SCALE GENOMIC DNA]</scope>
    <source>
        <strain evidence="18 19">TWF718</strain>
    </source>
</reference>
<organism evidence="18 19">
    <name type="scientific">Orbilia javanica</name>
    <dbReference type="NCBI Taxonomy" id="47235"/>
    <lineage>
        <taxon>Eukaryota</taxon>
        <taxon>Fungi</taxon>
        <taxon>Dikarya</taxon>
        <taxon>Ascomycota</taxon>
        <taxon>Pezizomycotina</taxon>
        <taxon>Orbiliomycetes</taxon>
        <taxon>Orbiliales</taxon>
        <taxon>Orbiliaceae</taxon>
        <taxon>Orbilia</taxon>
    </lineage>
</organism>
<accession>A0AAN8N7C4</accession>
<dbReference type="GO" id="GO:0005576">
    <property type="term" value="C:extracellular region"/>
    <property type="evidence" value="ECO:0007669"/>
    <property type="project" value="UniProtKB-SubCell"/>
</dbReference>
<evidence type="ECO:0000256" key="11">
    <source>
        <dbReference type="ARBA" id="ARBA00023277"/>
    </source>
</evidence>
<dbReference type="InterPro" id="IPR049892">
    <property type="entry name" value="AA9"/>
</dbReference>
<comment type="similarity">
    <text evidence="13">Belongs to the polysaccharide monooxygenase AA9 family.</text>
</comment>
<keyword evidence="4" id="KW-0479">Metal-binding</keyword>
<evidence type="ECO:0000256" key="1">
    <source>
        <dbReference type="ARBA" id="ARBA00001973"/>
    </source>
</evidence>
<keyword evidence="9" id="KW-0503">Monooxygenase</keyword>
<protein>
    <recommendedName>
        <fullName evidence="15">lytic cellulose monooxygenase (C4-dehydrogenating)</fullName>
        <ecNumber evidence="15">1.14.99.56</ecNumber>
    </recommendedName>
</protein>
<keyword evidence="3" id="KW-0964">Secreted</keyword>
<keyword evidence="8" id="KW-0186">Copper</keyword>
<evidence type="ECO:0000256" key="10">
    <source>
        <dbReference type="ARBA" id="ARBA00023157"/>
    </source>
</evidence>
<evidence type="ECO:0000256" key="15">
    <source>
        <dbReference type="ARBA" id="ARBA00047174"/>
    </source>
</evidence>
<evidence type="ECO:0000313" key="19">
    <source>
        <dbReference type="Proteomes" id="UP001313282"/>
    </source>
</evidence>
<dbReference type="CDD" id="cd21175">
    <property type="entry name" value="LPMO_AA9"/>
    <property type="match status" value="1"/>
</dbReference>
<evidence type="ECO:0000256" key="16">
    <source>
        <dbReference type="SAM" id="SignalP"/>
    </source>
</evidence>
<evidence type="ECO:0000259" key="17">
    <source>
        <dbReference type="Pfam" id="PF03443"/>
    </source>
</evidence>
<evidence type="ECO:0000256" key="13">
    <source>
        <dbReference type="ARBA" id="ARBA00044502"/>
    </source>
</evidence>
<dbReference type="GO" id="GO:0030245">
    <property type="term" value="P:cellulose catabolic process"/>
    <property type="evidence" value="ECO:0007669"/>
    <property type="project" value="UniProtKB-KW"/>
</dbReference>
<keyword evidence="10" id="KW-1015">Disulfide bond</keyword>
<keyword evidence="6" id="KW-0136">Cellulose degradation</keyword>
<dbReference type="Proteomes" id="UP001313282">
    <property type="component" value="Unassembled WGS sequence"/>
</dbReference>
<name>A0AAN8N7C4_9PEZI</name>
<evidence type="ECO:0000256" key="9">
    <source>
        <dbReference type="ARBA" id="ARBA00023033"/>
    </source>
</evidence>
<proteinExistence type="inferred from homology"/>
<comment type="subcellular location">
    <subcellularLocation>
        <location evidence="2">Secreted</location>
    </subcellularLocation>
</comment>
<dbReference type="PANTHER" id="PTHR33353">
    <property type="entry name" value="PUTATIVE (AFU_ORTHOLOGUE AFUA_1G12560)-RELATED"/>
    <property type="match status" value="1"/>
</dbReference>
<dbReference type="Pfam" id="PF03443">
    <property type="entry name" value="AA9"/>
    <property type="match status" value="1"/>
</dbReference>
<comment type="cofactor">
    <cofactor evidence="1">
        <name>Cu(2+)</name>
        <dbReference type="ChEBI" id="CHEBI:29036"/>
    </cofactor>
</comment>
<evidence type="ECO:0000256" key="14">
    <source>
        <dbReference type="ARBA" id="ARBA00045077"/>
    </source>
</evidence>
<dbReference type="AlphaFoldDB" id="A0AAN8N7C4"/>
<dbReference type="PANTHER" id="PTHR33353:SF10">
    <property type="entry name" value="ENDO-BETA-1,4-GLUCANASE D"/>
    <property type="match status" value="1"/>
</dbReference>
<evidence type="ECO:0000256" key="6">
    <source>
        <dbReference type="ARBA" id="ARBA00023001"/>
    </source>
</evidence>
<feature type="domain" description="Auxiliary Activity family 9 catalytic" evidence="17">
    <location>
        <begin position="21"/>
        <end position="208"/>
    </location>
</feature>
<feature type="chain" id="PRO_5042967000" description="lytic cellulose monooxygenase (C4-dehydrogenating)" evidence="16">
    <location>
        <begin position="21"/>
        <end position="289"/>
    </location>
</feature>
<keyword evidence="12" id="KW-0624">Polysaccharide degradation</keyword>